<evidence type="ECO:0000313" key="3">
    <source>
        <dbReference type="WBParaSite" id="PTRK_0000430000.1"/>
    </source>
</evidence>
<sequence>MSSFITPMDEDGPNGNYEELPPYDETTDVDLIQINIKKKNLFPPCVDETKEKEIKKKSSVQNSRLNKKKDKMVLTGTTQQAQNTLMGQTQHREITQQAQNTLMGQTKHMEITQQVQHTLMGQTRNNNGDKNFDSSLFSSIYMHCIENHQIETKLNQEIDNKANIVLSEALKILRTQNGNERELLFFSNNYDKALYSFLADCYITLIPQSIRKKDFSSKYFLECFLNNYSIQNFKLDDKRLQNICRSRIYRIKKTHSTMKNESKEVLREKAILRKLVKITSTSELCILCATNAEELEHFRTSFMNIFDHFVKTVPPRMKIVVPSILKIKGGCEKVLEYKKIYDPISDHTLENGLIFIQKKFNLKEFFPSVRKVCGNSNGIYRQYKNDKRTYIFFIGTMPLFTNTNFDSVMECWIKFNIMTKNFKIPEHHKELYQLIMQLSNVHRSRTTKGRSEPLRKVTAAIQEIENILSKGAR</sequence>
<dbReference type="Proteomes" id="UP000038045">
    <property type="component" value="Unplaced"/>
</dbReference>
<dbReference type="AlphaFoldDB" id="A0A0N4ZA93"/>
<evidence type="ECO:0000256" key="1">
    <source>
        <dbReference type="SAM" id="MobiDB-lite"/>
    </source>
</evidence>
<dbReference type="WBParaSite" id="PTRK_0000430000.1">
    <property type="protein sequence ID" value="PTRK_0000430000.1"/>
    <property type="gene ID" value="PTRK_0000430000"/>
</dbReference>
<keyword evidence="2" id="KW-1185">Reference proteome</keyword>
<name>A0A0N4ZA93_PARTI</name>
<evidence type="ECO:0000313" key="2">
    <source>
        <dbReference type="Proteomes" id="UP000038045"/>
    </source>
</evidence>
<feature type="region of interest" description="Disordered" evidence="1">
    <location>
        <begin position="1"/>
        <end position="21"/>
    </location>
</feature>
<organism evidence="2 3">
    <name type="scientific">Parastrongyloides trichosuri</name>
    <name type="common">Possum-specific nematode worm</name>
    <dbReference type="NCBI Taxonomy" id="131310"/>
    <lineage>
        <taxon>Eukaryota</taxon>
        <taxon>Metazoa</taxon>
        <taxon>Ecdysozoa</taxon>
        <taxon>Nematoda</taxon>
        <taxon>Chromadorea</taxon>
        <taxon>Rhabditida</taxon>
        <taxon>Tylenchina</taxon>
        <taxon>Panagrolaimomorpha</taxon>
        <taxon>Strongyloidoidea</taxon>
        <taxon>Strongyloididae</taxon>
        <taxon>Parastrongyloides</taxon>
    </lineage>
</organism>
<accession>A0A0N4ZA93</accession>
<protein>
    <submittedName>
        <fullName evidence="3">ERCC4 domain-containing protein</fullName>
    </submittedName>
</protein>
<proteinExistence type="predicted"/>
<reference evidence="3" key="1">
    <citation type="submission" date="2017-02" db="UniProtKB">
        <authorList>
            <consortium name="WormBaseParasite"/>
        </authorList>
    </citation>
    <scope>IDENTIFICATION</scope>
</reference>